<dbReference type="AlphaFoldDB" id="A0A0V0SNP6"/>
<comment type="caution">
    <text evidence="1">The sequence shown here is derived from an EMBL/GenBank/DDBJ whole genome shotgun (WGS) entry which is preliminary data.</text>
</comment>
<gene>
    <name evidence="1" type="ORF">T07_8417</name>
</gene>
<dbReference type="Proteomes" id="UP000054630">
    <property type="component" value="Unassembled WGS sequence"/>
</dbReference>
<evidence type="ECO:0000313" key="1">
    <source>
        <dbReference type="EMBL" id="KRX28316.1"/>
    </source>
</evidence>
<keyword evidence="2" id="KW-1185">Reference proteome</keyword>
<sequence>MNTTSFKVVCRGDSDISQSRLARIISSKSRTGLVQNLRCLTSVVWMHCLVSTCFSDDFSNTLSADAMRTEDATSRQQ</sequence>
<accession>A0A0V0SNP6</accession>
<name>A0A0V0SNP6_9BILA</name>
<proteinExistence type="predicted"/>
<organism evidence="1 2">
    <name type="scientific">Trichinella nelsoni</name>
    <dbReference type="NCBI Taxonomy" id="6336"/>
    <lineage>
        <taxon>Eukaryota</taxon>
        <taxon>Metazoa</taxon>
        <taxon>Ecdysozoa</taxon>
        <taxon>Nematoda</taxon>
        <taxon>Enoplea</taxon>
        <taxon>Dorylaimia</taxon>
        <taxon>Trichinellida</taxon>
        <taxon>Trichinellidae</taxon>
        <taxon>Trichinella</taxon>
    </lineage>
</organism>
<protein>
    <submittedName>
        <fullName evidence="1">Uncharacterized protein</fullName>
    </submittedName>
</protein>
<dbReference type="EMBL" id="JYDL01000001">
    <property type="protein sequence ID" value="KRX28316.1"/>
    <property type="molecule type" value="Genomic_DNA"/>
</dbReference>
<reference evidence="1 2" key="1">
    <citation type="submission" date="2015-01" db="EMBL/GenBank/DDBJ databases">
        <title>Evolution of Trichinella species and genotypes.</title>
        <authorList>
            <person name="Korhonen P.K."/>
            <person name="Edoardo P."/>
            <person name="Giuseppe L.R."/>
            <person name="Gasser R.B."/>
        </authorList>
    </citation>
    <scope>NUCLEOTIDE SEQUENCE [LARGE SCALE GENOMIC DNA]</scope>
    <source>
        <strain evidence="1">ISS37</strain>
    </source>
</reference>
<evidence type="ECO:0000313" key="2">
    <source>
        <dbReference type="Proteomes" id="UP000054630"/>
    </source>
</evidence>